<feature type="compositionally biased region" description="Basic and acidic residues" evidence="1">
    <location>
        <begin position="244"/>
        <end position="257"/>
    </location>
</feature>
<dbReference type="EMBL" id="CP097507">
    <property type="protein sequence ID" value="URE01032.1"/>
    <property type="molecule type" value="Genomic_DNA"/>
</dbReference>
<feature type="region of interest" description="Disordered" evidence="1">
    <location>
        <begin position="184"/>
        <end position="323"/>
    </location>
</feature>
<dbReference type="PANTHER" id="PTHR37724:SF1">
    <property type="entry name" value="OS02G0564300 PROTEIN"/>
    <property type="match status" value="1"/>
</dbReference>
<dbReference type="OrthoDB" id="1747509at2759"/>
<proteinExistence type="predicted"/>
<keyword evidence="2" id="KW-0547">Nucleotide-binding</keyword>
<feature type="region of interest" description="Disordered" evidence="1">
    <location>
        <begin position="383"/>
        <end position="444"/>
    </location>
</feature>
<accession>A0A9E7FV93</accession>
<feature type="region of interest" description="Disordered" evidence="1">
    <location>
        <begin position="350"/>
        <end position="371"/>
    </location>
</feature>
<dbReference type="Proteomes" id="UP001055439">
    <property type="component" value="Chromosome 5"/>
</dbReference>
<dbReference type="EMBL" id="CP097507">
    <property type="protein sequence ID" value="URE01031.1"/>
    <property type="molecule type" value="Genomic_DNA"/>
</dbReference>
<evidence type="ECO:0000256" key="1">
    <source>
        <dbReference type="SAM" id="MobiDB-lite"/>
    </source>
</evidence>
<feature type="compositionally biased region" description="Basic residues" evidence="1">
    <location>
        <begin position="220"/>
        <end position="229"/>
    </location>
</feature>
<evidence type="ECO:0000313" key="2">
    <source>
        <dbReference type="EMBL" id="URE01032.1"/>
    </source>
</evidence>
<name>A0A9E7FV93_9LILI</name>
<sequence length="444" mass="49996">MMPSAILPSTVAVPRPPSTASRTLSSVRFLSGAHEFPLLHPLSVDFCAGGRSARELVIRMGGGPRTYPGGVSKWQWKRMQAKKSKQLLKARLCRERQLYEMRKRAELRAAASELERPWEVIERAPNLFSVAADEQLKVLADRFQRSGGFDMWNDRDGPQVFRSPVDGMPSARFFPKGVVHSVKPYGLARGPGQDSGEDGEEDSEEPRFDDWIARGAGGTRRSRRRRSRRSLNSGDNRGSEEEDINFKPKNLDERTGRGDQNLTFISDNSRSPRNSYRQESGTREGWRVSAQRGVATDSRGKTVAADNRPTVRSRNHGNSQRQRFRSRYGWNEFDETIDDFKNLKVEGGVANSARPNVGPRNHSRSQGSGACFRENVVEGIGAGNVERSKMGSNGRHSNGNSRSKSERVTLRPTTELYSREGSHSRKYPMQNRDNGFRRKVEESR</sequence>
<keyword evidence="3" id="KW-1185">Reference proteome</keyword>
<feature type="compositionally biased region" description="Polar residues" evidence="1">
    <location>
        <begin position="258"/>
        <end position="279"/>
    </location>
</feature>
<feature type="compositionally biased region" description="Acidic residues" evidence="1">
    <location>
        <begin position="195"/>
        <end position="204"/>
    </location>
</feature>
<gene>
    <name evidence="2" type="ORF">MUK42_18491</name>
</gene>
<organism evidence="2 3">
    <name type="scientific">Musa troglodytarum</name>
    <name type="common">fe'i banana</name>
    <dbReference type="NCBI Taxonomy" id="320322"/>
    <lineage>
        <taxon>Eukaryota</taxon>
        <taxon>Viridiplantae</taxon>
        <taxon>Streptophyta</taxon>
        <taxon>Embryophyta</taxon>
        <taxon>Tracheophyta</taxon>
        <taxon>Spermatophyta</taxon>
        <taxon>Magnoliopsida</taxon>
        <taxon>Liliopsida</taxon>
        <taxon>Zingiberales</taxon>
        <taxon>Musaceae</taxon>
        <taxon>Musa</taxon>
    </lineage>
</organism>
<feature type="compositionally biased region" description="Low complexity" evidence="1">
    <location>
        <begin position="391"/>
        <end position="402"/>
    </location>
</feature>
<protein>
    <submittedName>
        <fullName evidence="2">Atp-dependent rna helicase</fullName>
    </submittedName>
</protein>
<reference evidence="2" key="1">
    <citation type="submission" date="2022-05" db="EMBL/GenBank/DDBJ databases">
        <title>The Musa troglodytarum L. genome provides insights into the mechanism of non-climacteric behaviour and enrichment of carotenoids.</title>
        <authorList>
            <person name="Wang J."/>
        </authorList>
    </citation>
    <scope>NUCLEOTIDE SEQUENCE</scope>
    <source>
        <tissue evidence="2">Leaf</tissue>
    </source>
</reference>
<dbReference type="EMBL" id="CP097507">
    <property type="protein sequence ID" value="URE01033.1"/>
    <property type="molecule type" value="Genomic_DNA"/>
</dbReference>
<keyword evidence="2" id="KW-0378">Hydrolase</keyword>
<keyword evidence="2" id="KW-0067">ATP-binding</keyword>
<dbReference type="GO" id="GO:0004386">
    <property type="term" value="F:helicase activity"/>
    <property type="evidence" value="ECO:0007669"/>
    <property type="project" value="UniProtKB-KW"/>
</dbReference>
<dbReference type="AlphaFoldDB" id="A0A9E7FV93"/>
<evidence type="ECO:0000313" key="3">
    <source>
        <dbReference type="Proteomes" id="UP001055439"/>
    </source>
</evidence>
<dbReference type="PANTHER" id="PTHR37724">
    <property type="entry name" value="OS02G0564300 PROTEIN"/>
    <property type="match status" value="1"/>
</dbReference>
<keyword evidence="2" id="KW-0347">Helicase</keyword>
<feature type="compositionally biased region" description="Basic and acidic residues" evidence="1">
    <location>
        <begin position="434"/>
        <end position="444"/>
    </location>
</feature>
<feature type="compositionally biased region" description="Polar residues" evidence="1">
    <location>
        <begin position="310"/>
        <end position="321"/>
    </location>
</feature>